<reference evidence="1" key="2">
    <citation type="journal article" date="2021" name="PeerJ">
        <title>Extensive microbial diversity within the chicken gut microbiome revealed by metagenomics and culture.</title>
        <authorList>
            <person name="Gilroy R."/>
            <person name="Ravi A."/>
            <person name="Getino M."/>
            <person name="Pursley I."/>
            <person name="Horton D.L."/>
            <person name="Alikhan N.F."/>
            <person name="Baker D."/>
            <person name="Gharbi K."/>
            <person name="Hall N."/>
            <person name="Watson M."/>
            <person name="Adriaenssens E.M."/>
            <person name="Foster-Nyarko E."/>
            <person name="Jarju S."/>
            <person name="Secka A."/>
            <person name="Antonio M."/>
            <person name="Oren A."/>
            <person name="Chaudhuri R.R."/>
            <person name="La Ragione R."/>
            <person name="Hildebrand F."/>
            <person name="Pallen M.J."/>
        </authorList>
    </citation>
    <scope>NUCLEOTIDE SEQUENCE</scope>
    <source>
        <strain evidence="1">G3-8215</strain>
    </source>
</reference>
<proteinExistence type="predicted"/>
<reference evidence="1" key="1">
    <citation type="submission" date="2020-10" db="EMBL/GenBank/DDBJ databases">
        <authorList>
            <person name="Gilroy R."/>
        </authorList>
    </citation>
    <scope>NUCLEOTIDE SEQUENCE</scope>
    <source>
        <strain evidence="1">G3-8215</strain>
    </source>
</reference>
<dbReference type="InterPro" id="IPR008000">
    <property type="entry name" value="Rham/fucose_mutarotase"/>
</dbReference>
<dbReference type="PANTHER" id="PTHR43239">
    <property type="entry name" value="UPF0734 PROTEIN DDB_G0273871/DDB_G0273177"/>
    <property type="match status" value="1"/>
</dbReference>
<accession>A0A940DU15</accession>
<protein>
    <submittedName>
        <fullName evidence="1">L-rhamnose mutarotase</fullName>
    </submittedName>
</protein>
<evidence type="ECO:0000313" key="2">
    <source>
        <dbReference type="Proteomes" id="UP000725002"/>
    </source>
</evidence>
<sequence>MKRYCQTLTLKDDPELIAGYVREHSRVWPEIKAGIREVGILDMQIYLRENLLFMIVDTTDDFDWEKDNERLSRLPRQKEWEEYMSGFQNAGPHAASHEKWQMMERIFKL</sequence>
<dbReference type="Proteomes" id="UP000725002">
    <property type="component" value="Unassembled WGS sequence"/>
</dbReference>
<dbReference type="AlphaFoldDB" id="A0A940DU15"/>
<dbReference type="PANTHER" id="PTHR43239:SF1">
    <property type="entry name" value="UPF0734 PROTEIN DDB_G0273871_DDB_G0273177"/>
    <property type="match status" value="1"/>
</dbReference>
<organism evidence="1 2">
    <name type="scientific">Candidatus Cryptobacteroides avicola</name>
    <dbReference type="NCBI Taxonomy" id="2840757"/>
    <lineage>
        <taxon>Bacteria</taxon>
        <taxon>Pseudomonadati</taxon>
        <taxon>Bacteroidota</taxon>
        <taxon>Bacteroidia</taxon>
        <taxon>Bacteroidales</taxon>
        <taxon>Candidatus Cryptobacteroides</taxon>
    </lineage>
</organism>
<evidence type="ECO:0000313" key="1">
    <source>
        <dbReference type="EMBL" id="MBO8483228.1"/>
    </source>
</evidence>
<name>A0A940DU15_9BACT</name>
<comment type="caution">
    <text evidence="1">The sequence shown here is derived from an EMBL/GenBank/DDBJ whole genome shotgun (WGS) entry which is preliminary data.</text>
</comment>
<dbReference type="InterPro" id="IPR052996">
    <property type="entry name" value="Carb_Metab_Mutarotase"/>
</dbReference>
<dbReference type="GO" id="GO:0016857">
    <property type="term" value="F:racemase and epimerase activity, acting on carbohydrates and derivatives"/>
    <property type="evidence" value="ECO:0007669"/>
    <property type="project" value="InterPro"/>
</dbReference>
<dbReference type="EMBL" id="JADILV010000024">
    <property type="protein sequence ID" value="MBO8483228.1"/>
    <property type="molecule type" value="Genomic_DNA"/>
</dbReference>
<gene>
    <name evidence="1" type="ORF">IAB75_03830</name>
</gene>
<dbReference type="Pfam" id="PF05336">
    <property type="entry name" value="rhaM"/>
    <property type="match status" value="1"/>
</dbReference>
<dbReference type="Gene3D" id="3.30.70.100">
    <property type="match status" value="1"/>
</dbReference>
<dbReference type="SUPFAM" id="SSF54909">
    <property type="entry name" value="Dimeric alpha+beta barrel"/>
    <property type="match status" value="1"/>
</dbReference>
<dbReference type="InterPro" id="IPR011008">
    <property type="entry name" value="Dimeric_a/b-barrel"/>
</dbReference>